<name>A0A376JQU1_ECOLX</name>
<evidence type="ECO:0000313" key="2">
    <source>
        <dbReference type="Proteomes" id="UP000255201"/>
    </source>
</evidence>
<reference evidence="1 2" key="1">
    <citation type="submission" date="2018-06" db="EMBL/GenBank/DDBJ databases">
        <authorList>
            <consortium name="Pathogen Informatics"/>
            <person name="Doyle S."/>
        </authorList>
    </citation>
    <scope>NUCLEOTIDE SEQUENCE [LARGE SCALE GENOMIC DNA]</scope>
    <source>
        <strain evidence="1 2">NCTC10764</strain>
    </source>
</reference>
<evidence type="ECO:0000313" key="1">
    <source>
        <dbReference type="EMBL" id="STE72380.1"/>
    </source>
</evidence>
<organism evidence="1 2">
    <name type="scientific">Escherichia coli</name>
    <dbReference type="NCBI Taxonomy" id="562"/>
    <lineage>
        <taxon>Bacteria</taxon>
        <taxon>Pseudomonadati</taxon>
        <taxon>Pseudomonadota</taxon>
        <taxon>Gammaproteobacteria</taxon>
        <taxon>Enterobacterales</taxon>
        <taxon>Enterobacteriaceae</taxon>
        <taxon>Escherichia</taxon>
    </lineage>
</organism>
<proteinExistence type="predicted"/>
<accession>A0A376JQU1</accession>
<sequence length="61" mass="6640">MTPSGRLAGRLWLWWPPLSPGALLIRKYWEPVSAFFGGVVEGLKAAFAPVGELFHATETGV</sequence>
<protein>
    <submittedName>
        <fullName evidence="1">Phage tail tape measure protein</fullName>
    </submittedName>
</protein>
<dbReference type="Proteomes" id="UP000255201">
    <property type="component" value="Unassembled WGS sequence"/>
</dbReference>
<gene>
    <name evidence="1" type="primary">gpT</name>
    <name evidence="1" type="ORF">NCTC10764_03073</name>
</gene>
<dbReference type="EMBL" id="UFZL01000002">
    <property type="protein sequence ID" value="STE72380.1"/>
    <property type="molecule type" value="Genomic_DNA"/>
</dbReference>
<dbReference type="AlphaFoldDB" id="A0A376JQU1"/>